<evidence type="ECO:0000313" key="3">
    <source>
        <dbReference type="Proteomes" id="UP000192907"/>
    </source>
</evidence>
<reference evidence="3" key="1">
    <citation type="submission" date="2017-04" db="EMBL/GenBank/DDBJ databases">
        <authorList>
            <person name="Varghese N."/>
            <person name="Submissions S."/>
        </authorList>
    </citation>
    <scope>NUCLEOTIDE SEQUENCE [LARGE SCALE GENOMIC DNA]</scope>
    <source>
        <strain evidence="3">RKEM611</strain>
    </source>
</reference>
<feature type="transmembrane region" description="Helical" evidence="1">
    <location>
        <begin position="45"/>
        <end position="67"/>
    </location>
</feature>
<dbReference type="Proteomes" id="UP000192907">
    <property type="component" value="Unassembled WGS sequence"/>
</dbReference>
<keyword evidence="1" id="KW-0472">Membrane</keyword>
<keyword evidence="1" id="KW-0812">Transmembrane</keyword>
<keyword evidence="3" id="KW-1185">Reference proteome</keyword>
<dbReference type="EMBL" id="FWZT01000006">
    <property type="protein sequence ID" value="SMF18623.1"/>
    <property type="molecule type" value="Genomic_DNA"/>
</dbReference>
<name>A0A1Y6BNB3_9BACT</name>
<keyword evidence="1" id="KW-1133">Transmembrane helix</keyword>
<evidence type="ECO:0000256" key="1">
    <source>
        <dbReference type="SAM" id="Phobius"/>
    </source>
</evidence>
<gene>
    <name evidence="2" type="ORF">SAMN06296036_106191</name>
</gene>
<evidence type="ECO:0000313" key="2">
    <source>
        <dbReference type="EMBL" id="SMF18623.1"/>
    </source>
</evidence>
<accession>A0A1Y6BNB3</accession>
<sequence>MKLAYVIFGALFAAYTMIVISNNPDRWFKVPGFLNQDHPPLFASGVYVMLLWFLWPVFFIAQLTYLLSRKLR</sequence>
<proteinExistence type="predicted"/>
<protein>
    <submittedName>
        <fullName evidence="2">Uncharacterized protein</fullName>
    </submittedName>
</protein>
<dbReference type="AlphaFoldDB" id="A0A1Y6BNB3"/>
<organism evidence="2 3">
    <name type="scientific">Pseudobacteriovorax antillogorgiicola</name>
    <dbReference type="NCBI Taxonomy" id="1513793"/>
    <lineage>
        <taxon>Bacteria</taxon>
        <taxon>Pseudomonadati</taxon>
        <taxon>Bdellovibrionota</taxon>
        <taxon>Oligoflexia</taxon>
        <taxon>Oligoflexales</taxon>
        <taxon>Pseudobacteriovoracaceae</taxon>
        <taxon>Pseudobacteriovorax</taxon>
    </lineage>
</organism>